<evidence type="ECO:0000256" key="2">
    <source>
        <dbReference type="SAM" id="MobiDB-lite"/>
    </source>
</evidence>
<feature type="region of interest" description="Disordered" evidence="2">
    <location>
        <begin position="412"/>
        <end position="441"/>
    </location>
</feature>
<evidence type="ECO:0000256" key="1">
    <source>
        <dbReference type="ARBA" id="ARBA00010617"/>
    </source>
</evidence>
<comment type="similarity">
    <text evidence="1">Belongs to the cytochrome P450 family.</text>
</comment>
<proteinExistence type="inferred from homology"/>
<evidence type="ECO:0000313" key="3">
    <source>
        <dbReference type="EMBL" id="MDA2811684.1"/>
    </source>
</evidence>
<sequence length="462" mass="50246">MTERPDTAPGCPLHDAAVPLYKYAEHGEVARVWETLRERYGQVAPVELQPGLPVWLLLGYEENLEVMRDWGGFSRDTRRWCDVRDGKRSPGDDLPIGMGYSGSALYADGAEHARLIAPLTDALARLSDTRVRADITRAADRLIDDFCAQGGADLMADYCTLLPSMVLNRLFGLDDAFGYALGDLTTAMWGHDGDRSAEAGARLRDYFAGLVQHKRAEPGEDITSWMLGHASGPTGQETADQLVTMAAAAHLPTANLLGNVLRELLSDEDLARDFAGGGLLLDEVVDHVVWTVPPVQVLPARYATRPAVVGGTRVAEGEPLAFGLAAAHADPRLRRGHQDEGAVPSGHNRAHLIWGAGEHRCPARAVAERIVEIGVERLRARLGGLRLALPPEELWWAPSLFYRGPAALPVEFEPAEPLPDPEPAPAATAPSSGPEREEGSDPLLVRVLRWWQGSGRRARRRG</sequence>
<comment type="caution">
    <text evidence="3">The sequence shown here is derived from an EMBL/GenBank/DDBJ whole genome shotgun (WGS) entry which is preliminary data.</text>
</comment>
<keyword evidence="4" id="KW-1185">Reference proteome</keyword>
<dbReference type="EMBL" id="JAQFWQ010000034">
    <property type="protein sequence ID" value="MDA2811684.1"/>
    <property type="molecule type" value="Genomic_DNA"/>
</dbReference>
<dbReference type="SUPFAM" id="SSF48264">
    <property type="entry name" value="Cytochrome P450"/>
    <property type="match status" value="1"/>
</dbReference>
<dbReference type="PRINTS" id="PR00359">
    <property type="entry name" value="BP450"/>
</dbReference>
<protein>
    <submittedName>
        <fullName evidence="3">Cytochrome P450</fullName>
    </submittedName>
</protein>
<evidence type="ECO:0000313" key="4">
    <source>
        <dbReference type="Proteomes" id="UP001527866"/>
    </source>
</evidence>
<dbReference type="InterPro" id="IPR036396">
    <property type="entry name" value="Cyt_P450_sf"/>
</dbReference>
<gene>
    <name evidence="3" type="ORF">O4J56_13670</name>
</gene>
<accession>A0ABT4U5C4</accession>
<dbReference type="InterPro" id="IPR002397">
    <property type="entry name" value="Cyt_P450_B"/>
</dbReference>
<dbReference type="Proteomes" id="UP001527866">
    <property type="component" value="Unassembled WGS sequence"/>
</dbReference>
<reference evidence="3 4" key="1">
    <citation type="submission" date="2023-01" db="EMBL/GenBank/DDBJ databases">
        <title>Draft genome sequence of Nocardiopsis sp. RSe5-2 isolated from halophytes.</title>
        <authorList>
            <person name="Duangmal K."/>
            <person name="Chantavorakit T."/>
        </authorList>
    </citation>
    <scope>NUCLEOTIDE SEQUENCE [LARGE SCALE GENOMIC DNA]</scope>
    <source>
        <strain evidence="3 4">RSe5-2</strain>
    </source>
</reference>
<name>A0ABT4U5C4_9ACTN</name>
<dbReference type="PANTHER" id="PTHR46696:SF1">
    <property type="entry name" value="CYTOCHROME P450 YJIB-RELATED"/>
    <property type="match status" value="1"/>
</dbReference>
<dbReference type="RefSeq" id="WP_270686139.1">
    <property type="nucleotide sequence ID" value="NZ_JAQFWQ010000034.1"/>
</dbReference>
<dbReference type="PANTHER" id="PTHR46696">
    <property type="entry name" value="P450, PUTATIVE (EUROFUNG)-RELATED"/>
    <property type="match status" value="1"/>
</dbReference>
<dbReference type="Gene3D" id="1.10.630.10">
    <property type="entry name" value="Cytochrome P450"/>
    <property type="match status" value="1"/>
</dbReference>
<organism evidence="3 4">
    <name type="scientific">Nocardiopsis endophytica</name>
    <dbReference type="NCBI Taxonomy" id="3018445"/>
    <lineage>
        <taxon>Bacteria</taxon>
        <taxon>Bacillati</taxon>
        <taxon>Actinomycetota</taxon>
        <taxon>Actinomycetes</taxon>
        <taxon>Streptosporangiales</taxon>
        <taxon>Nocardiopsidaceae</taxon>
        <taxon>Nocardiopsis</taxon>
    </lineage>
</organism>